<dbReference type="GO" id="GO:0006633">
    <property type="term" value="P:fatty acid biosynthetic process"/>
    <property type="evidence" value="ECO:0007669"/>
    <property type="project" value="InterPro"/>
</dbReference>
<dbReference type="Pfam" id="PF21089">
    <property type="entry name" value="PKS_DH_N"/>
    <property type="match status" value="1"/>
</dbReference>
<dbReference type="CDD" id="cd00833">
    <property type="entry name" value="PKS"/>
    <property type="match status" value="1"/>
</dbReference>
<dbReference type="SUPFAM" id="SSF50129">
    <property type="entry name" value="GroES-like"/>
    <property type="match status" value="1"/>
</dbReference>
<evidence type="ECO:0000256" key="2">
    <source>
        <dbReference type="ARBA" id="ARBA00022450"/>
    </source>
</evidence>
<dbReference type="Pfam" id="PF00550">
    <property type="entry name" value="PP-binding"/>
    <property type="match status" value="1"/>
</dbReference>
<accession>A0A101TDJ4</accession>
<dbReference type="InterPro" id="IPR049900">
    <property type="entry name" value="PKS_mFAS_DH"/>
</dbReference>
<dbReference type="SUPFAM" id="SSF55048">
    <property type="entry name" value="Probable ACP-binding domain of malonyl-CoA ACP transacylase"/>
    <property type="match status" value="1"/>
</dbReference>
<dbReference type="InterPro" id="IPR016039">
    <property type="entry name" value="Thiolase-like"/>
</dbReference>
<dbReference type="SMART" id="SM00822">
    <property type="entry name" value="PKS_KR"/>
    <property type="match status" value="1"/>
</dbReference>
<gene>
    <name evidence="13" type="ORF">AQJ66_00530</name>
</gene>
<evidence type="ECO:0000256" key="7">
    <source>
        <dbReference type="ARBA" id="ARBA00023315"/>
    </source>
</evidence>
<dbReference type="PROSITE" id="PS52004">
    <property type="entry name" value="KS3_2"/>
    <property type="match status" value="1"/>
</dbReference>
<dbReference type="PROSITE" id="PS00606">
    <property type="entry name" value="KS3_1"/>
    <property type="match status" value="1"/>
</dbReference>
<evidence type="ECO:0000256" key="8">
    <source>
        <dbReference type="PROSITE-ProRule" id="PRU01363"/>
    </source>
</evidence>
<dbReference type="InterPro" id="IPR014031">
    <property type="entry name" value="Ketoacyl_synth_C"/>
</dbReference>
<dbReference type="FunFam" id="3.40.366.10:FF:000002">
    <property type="entry name" value="Probable polyketide synthase 2"/>
    <property type="match status" value="1"/>
</dbReference>
<dbReference type="InterPro" id="IPR009081">
    <property type="entry name" value="PP-bd_ACP"/>
</dbReference>
<dbReference type="SMART" id="SM01294">
    <property type="entry name" value="PKS_PP_betabranch"/>
    <property type="match status" value="1"/>
</dbReference>
<dbReference type="InterPro" id="IPR050091">
    <property type="entry name" value="PKS_NRPS_Biosynth_Enz"/>
</dbReference>
<dbReference type="SUPFAM" id="SSF51735">
    <property type="entry name" value="NAD(P)-binding Rossmann-fold domains"/>
    <property type="match status" value="2"/>
</dbReference>
<dbReference type="Gene3D" id="3.40.47.10">
    <property type="match status" value="1"/>
</dbReference>
<dbReference type="Pfam" id="PF00109">
    <property type="entry name" value="ketoacyl-synt"/>
    <property type="match status" value="1"/>
</dbReference>
<dbReference type="Gene3D" id="1.10.1200.10">
    <property type="entry name" value="ACP-like"/>
    <property type="match status" value="1"/>
</dbReference>
<dbReference type="SUPFAM" id="SSF53901">
    <property type="entry name" value="Thiolase-like"/>
    <property type="match status" value="1"/>
</dbReference>
<keyword evidence="4" id="KW-0808">Transferase</keyword>
<dbReference type="PANTHER" id="PTHR43775:SF51">
    <property type="entry name" value="INACTIVE PHENOLPHTHIOCEROL SYNTHESIS POLYKETIDE SYNTHASE TYPE I PKS1-RELATED"/>
    <property type="match status" value="1"/>
</dbReference>
<dbReference type="PROSITE" id="PS52019">
    <property type="entry name" value="PKS_MFAS_DH"/>
    <property type="match status" value="1"/>
</dbReference>
<feature type="domain" description="Ketosynthase family 3 (KS3)" evidence="11">
    <location>
        <begin position="10"/>
        <end position="434"/>
    </location>
</feature>
<keyword evidence="6" id="KW-0511">Multifunctional enzyme</keyword>
<feature type="region of interest" description="C-terminal hotdog fold" evidence="8">
    <location>
        <begin position="1031"/>
        <end position="1221"/>
    </location>
</feature>
<dbReference type="OrthoDB" id="9778690at2"/>
<dbReference type="EMBL" id="LMWX01000001">
    <property type="protein sequence ID" value="KUN90339.1"/>
    <property type="molecule type" value="Genomic_DNA"/>
</dbReference>
<dbReference type="InterPro" id="IPR020806">
    <property type="entry name" value="PKS_PP-bd"/>
</dbReference>
<dbReference type="PANTHER" id="PTHR43775">
    <property type="entry name" value="FATTY ACID SYNTHASE"/>
    <property type="match status" value="1"/>
</dbReference>
<dbReference type="SMART" id="SM00826">
    <property type="entry name" value="PKS_DH"/>
    <property type="match status" value="1"/>
</dbReference>
<keyword evidence="7" id="KW-0012">Acyltransferase</keyword>
<dbReference type="InterPro" id="IPR018201">
    <property type="entry name" value="Ketoacyl_synth_AS"/>
</dbReference>
<proteinExistence type="predicted"/>
<dbReference type="GO" id="GO:0004315">
    <property type="term" value="F:3-oxoacyl-[acyl-carrier-protein] synthase activity"/>
    <property type="evidence" value="ECO:0007669"/>
    <property type="project" value="InterPro"/>
</dbReference>
<evidence type="ECO:0000256" key="3">
    <source>
        <dbReference type="ARBA" id="ARBA00022553"/>
    </source>
</evidence>
<feature type="region of interest" description="N-terminal hotdog fold" evidence="8">
    <location>
        <begin position="893"/>
        <end position="1014"/>
    </location>
</feature>
<dbReference type="Gene3D" id="3.90.180.10">
    <property type="entry name" value="Medium-chain alcohol dehydrogenases, catalytic domain"/>
    <property type="match status" value="1"/>
</dbReference>
<evidence type="ECO:0000256" key="9">
    <source>
        <dbReference type="SAM" id="MobiDB-lite"/>
    </source>
</evidence>
<dbReference type="Pfam" id="PF08659">
    <property type="entry name" value="KR"/>
    <property type="match status" value="1"/>
</dbReference>
<dbReference type="Pfam" id="PF02801">
    <property type="entry name" value="Ketoacyl-synt_C"/>
    <property type="match status" value="1"/>
</dbReference>
<dbReference type="Gene3D" id="3.10.129.110">
    <property type="entry name" value="Polyketide synthase dehydratase"/>
    <property type="match status" value="1"/>
</dbReference>
<organism evidence="13 14">
    <name type="scientific">Streptomyces bungoensis</name>
    <dbReference type="NCBI Taxonomy" id="285568"/>
    <lineage>
        <taxon>Bacteria</taxon>
        <taxon>Bacillati</taxon>
        <taxon>Actinomycetota</taxon>
        <taxon>Actinomycetes</taxon>
        <taxon>Kitasatosporales</taxon>
        <taxon>Streptomycetaceae</taxon>
        <taxon>Streptomyces</taxon>
    </lineage>
</organism>
<dbReference type="SMART" id="SM00827">
    <property type="entry name" value="PKS_AT"/>
    <property type="match status" value="1"/>
</dbReference>
<dbReference type="InterPro" id="IPR036736">
    <property type="entry name" value="ACP-like_sf"/>
</dbReference>
<dbReference type="InterPro" id="IPR057326">
    <property type="entry name" value="KR_dom"/>
</dbReference>
<sequence length="1950" mass="208344">MPRTESEQAPEPVAIVGIGLRFPGGSGSADEFDAFLREGRSGIGPIPRDRWDVEAFTPEGPDDKGKIRASGGGFLDRIDLFDAGFFNISPKEARYMDPQQRLLLETAWQALEHAGIDPAPLRRGNGGVYIGASSIDYALELDSLPYEELDGHLASGITMFPLSGRLSYFLGWRGPSMSVDTACSSSLVALHLAANALRAGETDIALCGGVNALHHPRIPVMFSNAQMLSPDGQCKTFDESADGYARAEGCGVVVLKRLSDARRDGDRILALVRGTAVGQDGDSAGLTVPNGPAQEKVIRTALAAAHLAPEDIQYVEAHGTGTPLGDPIEFGAIGDVFVDSHTKDRPLLVGSVKTNLGHMEPASGIVGVIKTVLQLRARTIYPHLNLTTPSGRIPWDLYPVRVPTACEPWEAEVRRAVVNSFGFAGTIGAVVLEEAPEQAEQPADGGAAPVFTLSAKNAGALRELASAYRELLDERPELPLGALCHTANTARSHHPYRIAAPVTDRAALARLLERAAEAEHEGPTGIRKTAFLFTGQGSQYAGMGAALYAALPVFRARVDECDELFAEHLGRSVRELLLGTAADPEAIDRTEYTQPALFTLEYALAQQWIAWGAKPNVLIGHSIGEVVAAAVAGLFSLPDAVRLVAARARLMQAVTAEGGMAAVSAPVEEVVPLLEGHDDLAVAGINAPDQTVISGATAALDEVTGILTGRGVRVERLKVSHAFHSPLMAEVYDDFRAALDGIAFHEPQISIVSNVTGRLARFREIGNPDYWVRHIGEPVRFLDGIRAVAKRGRHALIEVGPQAGLTALARRSVTVEDHVWLASLRRRDTTTATTLTALADYYAAGLNVSWTGYHAGCPAPARVDLPTYAFQRKRYWLPSAAPRRSAANGTARHPLLGTEERFASGVREFTAEFTAEELGALADLADGGRTVLPAGAYVDLLLAVQDAVRGHARSAVRDLRLLAPLELPAETLTALTTRWRPRPGGGAEVEVFTVVGGEENLHATAVVAAEPEPLVPVSELAELDATLAPAAQHIDDEDIYTDLASVGRPQGPRMRLLLRAARHGDAVPRQAPSAPSRRPARPLAAPAETPSTPSTRDSGRHAESTHRTPLLDGQTAPAGALVTGELTGRDATAVEHVPAELLEAAVQALVVLDPEGPVFVPREIACVRHFRKPRGENLRVLARVRGEQDRRLADVLLLENGEPVAELLGVRMARPEGRTGRRRFLHRPDWVRRALPARDGTAVRHVVLLDPSAVRAAELAAEPGLKVTWLPDLTDLKAALEDPTVTDVCRVWRQLPAPMSVGRLRAECEDNYRDLLTLVGALDAAPRPPRLWLVTEGAQHLPGDPAGDGGHLAAATLWGFGRVLLTEYPQYRATLVDLAPGSGLAPLAEEWRAEPPGEYQVAHRPGRRYVRRLLAGDSALTWTGGFELRAPDSGDLSDLALAPVTGVEPGAGEVQVRVHTVGLTADDARTALDTGRAERAEEAAAEEEPPPVLGQFARGTVLAADTGTGFAPGDEVLVRHDGTFRSTLTVPAPAVVHATGSDDTAPRFRLDETGEALRTALADPAQRAWVTLPEDPAEERTDPVDEGPTGLRADRTYLVTGGLGGLGLVTARKLVALGARHLTLVSRGGRPTDEASPVLADLAAEAEIDVVRADVSREQDVERLVRHLAAGPYPLGGIVHAAGSYDKKLISELTWESVDAQLAAKAYGGWLLHEAAEESFPELEFFVTYSSIASVLGGATQGHYAAASAALDALAEWRGRRGVPGLSVNWGAWARVGMSARLEDHLGQEIERSGVRFFSPTRALDTLARLWDRPRTQRIVGEFDWDRYVSGSVTGDLFYDRLARQAPDDDGTGLDLAALAALPAAERLAAVTGVVRDKVAVVLHLEEGDELDLSTEFVSLGLDSLMAQQVKAALEQTFRLPLPASLTHDHPTVRALAQFVDGQLGPVPAA</sequence>
<dbReference type="Pfam" id="PF22621">
    <property type="entry name" value="CurL-like_PKS_C"/>
    <property type="match status" value="1"/>
</dbReference>
<dbReference type="FunFam" id="3.40.47.10:FF:000019">
    <property type="entry name" value="Polyketide synthase type I"/>
    <property type="match status" value="1"/>
</dbReference>
<comment type="pathway">
    <text evidence="1">Antibiotic biosynthesis.</text>
</comment>
<dbReference type="InterPro" id="IPR049552">
    <property type="entry name" value="PKS_DH_N"/>
</dbReference>
<dbReference type="Pfam" id="PF00698">
    <property type="entry name" value="Acyl_transf_1"/>
    <property type="match status" value="1"/>
</dbReference>
<keyword evidence="5" id="KW-0045">Antibiotic biosynthesis</keyword>
<dbReference type="InterPro" id="IPR011032">
    <property type="entry name" value="GroES-like_sf"/>
</dbReference>
<feature type="domain" description="PKS/mFAS DH" evidence="12">
    <location>
        <begin position="893"/>
        <end position="1221"/>
    </location>
</feature>
<evidence type="ECO:0000256" key="1">
    <source>
        <dbReference type="ARBA" id="ARBA00004792"/>
    </source>
</evidence>
<dbReference type="InterPro" id="IPR013968">
    <property type="entry name" value="PKS_KR"/>
</dbReference>
<dbReference type="GO" id="GO:0033068">
    <property type="term" value="P:macrolide biosynthetic process"/>
    <property type="evidence" value="ECO:0007669"/>
    <property type="project" value="UniProtKB-ARBA"/>
</dbReference>
<comment type="caution">
    <text evidence="8">Lacks conserved residue(s) required for the propagation of feature annotation.</text>
</comment>
<evidence type="ECO:0000313" key="14">
    <source>
        <dbReference type="Proteomes" id="UP000053024"/>
    </source>
</evidence>
<dbReference type="InterPro" id="IPR016035">
    <property type="entry name" value="Acyl_Trfase/lysoPLipase"/>
</dbReference>
<dbReference type="SUPFAM" id="SSF47336">
    <property type="entry name" value="ACP-like"/>
    <property type="match status" value="1"/>
</dbReference>
<evidence type="ECO:0000256" key="6">
    <source>
        <dbReference type="ARBA" id="ARBA00023268"/>
    </source>
</evidence>
<dbReference type="SMART" id="SM00823">
    <property type="entry name" value="PKS_PP"/>
    <property type="match status" value="1"/>
</dbReference>
<keyword evidence="3" id="KW-0597">Phosphoprotein</keyword>
<comment type="caution">
    <text evidence="13">The sequence shown here is derived from an EMBL/GenBank/DDBJ whole genome shotgun (WGS) entry which is preliminary data.</text>
</comment>
<keyword evidence="2" id="KW-0596">Phosphopantetheine</keyword>
<feature type="domain" description="Carrier" evidence="10">
    <location>
        <begin position="1869"/>
        <end position="1944"/>
    </location>
</feature>
<keyword evidence="14" id="KW-1185">Reference proteome</keyword>
<feature type="compositionally biased region" description="Basic and acidic residues" evidence="9">
    <location>
        <begin position="1097"/>
        <end position="1106"/>
    </location>
</feature>
<evidence type="ECO:0000313" key="13">
    <source>
        <dbReference type="EMBL" id="KUN90339.1"/>
    </source>
</evidence>
<dbReference type="InterPro" id="IPR020841">
    <property type="entry name" value="PKS_Beta-ketoAc_synthase_dom"/>
</dbReference>
<dbReference type="Proteomes" id="UP000053024">
    <property type="component" value="Unassembled WGS sequence"/>
</dbReference>
<dbReference type="InterPro" id="IPR016036">
    <property type="entry name" value="Malonyl_transacylase_ACP-bd"/>
</dbReference>
<dbReference type="Gene3D" id="3.40.366.10">
    <property type="entry name" value="Malonyl-Coenzyme A Acyl Carrier Protein, domain 2"/>
    <property type="match status" value="1"/>
</dbReference>
<dbReference type="GO" id="GO:0031177">
    <property type="term" value="F:phosphopantetheine binding"/>
    <property type="evidence" value="ECO:0007669"/>
    <property type="project" value="InterPro"/>
</dbReference>
<name>A0A101TDJ4_9ACTN</name>
<reference evidence="13 14" key="1">
    <citation type="submission" date="2015-10" db="EMBL/GenBank/DDBJ databases">
        <title>Draft genome sequence of Streptomyces bungoensis DSM 41781, type strain for the species Streptomyces bungoensis.</title>
        <authorList>
            <person name="Ruckert C."/>
            <person name="Winkler A."/>
            <person name="Kalinowski J."/>
            <person name="Kampfer P."/>
            <person name="Glaeser S."/>
        </authorList>
    </citation>
    <scope>NUCLEOTIDE SEQUENCE [LARGE SCALE GENOMIC DNA]</scope>
    <source>
        <strain evidence="13 14">DSM 41781</strain>
    </source>
</reference>
<dbReference type="InterPro" id="IPR020807">
    <property type="entry name" value="PKS_DH"/>
</dbReference>
<protein>
    <submittedName>
        <fullName evidence="13">Beta-ketoacyl synthase</fullName>
    </submittedName>
</protein>
<dbReference type="InterPro" id="IPR014030">
    <property type="entry name" value="Ketoacyl_synth_N"/>
</dbReference>
<dbReference type="SUPFAM" id="SSF52151">
    <property type="entry name" value="FabD/lysophospholipase-like"/>
    <property type="match status" value="1"/>
</dbReference>
<feature type="region of interest" description="Disordered" evidence="9">
    <location>
        <begin position="1064"/>
        <end position="1117"/>
    </location>
</feature>
<dbReference type="GO" id="GO:0004312">
    <property type="term" value="F:fatty acid synthase activity"/>
    <property type="evidence" value="ECO:0007669"/>
    <property type="project" value="TreeGrafter"/>
</dbReference>
<dbReference type="Gene3D" id="3.30.70.3290">
    <property type="match status" value="1"/>
</dbReference>
<dbReference type="InterPro" id="IPR014043">
    <property type="entry name" value="Acyl_transferase_dom"/>
</dbReference>
<evidence type="ECO:0000259" key="12">
    <source>
        <dbReference type="PROSITE" id="PS52019"/>
    </source>
</evidence>
<dbReference type="STRING" id="285568.AQJ66_00530"/>
<dbReference type="Gene3D" id="3.40.50.720">
    <property type="entry name" value="NAD(P)-binding Rossmann-like Domain"/>
    <property type="match status" value="1"/>
</dbReference>
<evidence type="ECO:0000256" key="5">
    <source>
        <dbReference type="ARBA" id="ARBA00023194"/>
    </source>
</evidence>
<dbReference type="Gene3D" id="3.40.50.11460">
    <property type="match status" value="1"/>
</dbReference>
<dbReference type="InterPro" id="IPR036291">
    <property type="entry name" value="NAD(P)-bd_dom_sf"/>
</dbReference>
<dbReference type="RefSeq" id="WP_061914689.1">
    <property type="nucleotide sequence ID" value="NZ_JBEYBH010000021.1"/>
</dbReference>
<dbReference type="InterPro" id="IPR001227">
    <property type="entry name" value="Ac_transferase_dom_sf"/>
</dbReference>
<evidence type="ECO:0000259" key="11">
    <source>
        <dbReference type="PROSITE" id="PS52004"/>
    </source>
</evidence>
<dbReference type="InterPro" id="IPR042104">
    <property type="entry name" value="PKS_dehydratase_sf"/>
</dbReference>
<evidence type="ECO:0000256" key="4">
    <source>
        <dbReference type="ARBA" id="ARBA00022679"/>
    </source>
</evidence>
<dbReference type="SMART" id="SM00825">
    <property type="entry name" value="PKS_KS"/>
    <property type="match status" value="1"/>
</dbReference>
<evidence type="ECO:0000259" key="10">
    <source>
        <dbReference type="PROSITE" id="PS50075"/>
    </source>
</evidence>
<feature type="compositionally biased region" description="Low complexity" evidence="9">
    <location>
        <begin position="1068"/>
        <end position="1087"/>
    </location>
</feature>
<dbReference type="PROSITE" id="PS50075">
    <property type="entry name" value="CARRIER"/>
    <property type="match status" value="1"/>
</dbReference>